<dbReference type="PANTHER" id="PTHR33602:SF1">
    <property type="entry name" value="REGULATORY PROTEIN RECX FAMILY PROTEIN"/>
    <property type="match status" value="1"/>
</dbReference>
<sequence>MTAKYSALNYLLYLLSKRDYSELELKRKLKLKAYTNDEIEQAMSKAQENHWQSDERFCASYLRYRALQGYGPRRLRQELLQKGIKDWMIQQALDNCEVDWFELAESVFEKKRPHVWDLKAKQKMWRYMISHGFANDHFSHLMDLDYSDNYDAEYTDE</sequence>
<dbReference type="InterPro" id="IPR003783">
    <property type="entry name" value="Regulatory_RecX"/>
</dbReference>
<reference evidence="8 9" key="1">
    <citation type="submission" date="2014-01" db="EMBL/GenBank/DDBJ databases">
        <authorList>
            <person name="Zuccon D."/>
        </authorList>
    </citation>
    <scope>NUCLEOTIDE SEQUENCE [LARGE SCALE GENOMIC DNA]</scope>
    <source>
        <strain evidence="8 9">Y31</strain>
    </source>
</reference>
<comment type="function">
    <text evidence="5">Modulates RecA activity.</text>
</comment>
<evidence type="ECO:0000256" key="3">
    <source>
        <dbReference type="ARBA" id="ARBA00018111"/>
    </source>
</evidence>
<gene>
    <name evidence="5" type="primary">recX</name>
    <name evidence="8" type="ORF">F480_08500</name>
</gene>
<dbReference type="NCBIfam" id="NF001057">
    <property type="entry name" value="PRK00117.3-3"/>
    <property type="match status" value="1"/>
</dbReference>
<organism evidence="8 9">
    <name type="scientific">Bibersteinia trehalosi Y31</name>
    <dbReference type="NCBI Taxonomy" id="1261658"/>
    <lineage>
        <taxon>Bacteria</taxon>
        <taxon>Pseudomonadati</taxon>
        <taxon>Pseudomonadota</taxon>
        <taxon>Gammaproteobacteria</taxon>
        <taxon>Pasteurellales</taxon>
        <taxon>Pasteurellaceae</taxon>
        <taxon>Bibersteinia</taxon>
    </lineage>
</organism>
<dbReference type="EMBL" id="JACI01000002">
    <property type="protein sequence ID" value="OAQ14393.1"/>
    <property type="molecule type" value="Genomic_DNA"/>
</dbReference>
<name>A0A179CWV1_BIBTR</name>
<comment type="similarity">
    <text evidence="2 5">Belongs to the RecX family.</text>
</comment>
<evidence type="ECO:0000256" key="5">
    <source>
        <dbReference type="HAMAP-Rule" id="MF_01114"/>
    </source>
</evidence>
<evidence type="ECO:0000313" key="8">
    <source>
        <dbReference type="EMBL" id="OAQ14393.1"/>
    </source>
</evidence>
<comment type="subcellular location">
    <subcellularLocation>
        <location evidence="1 5">Cytoplasm</location>
    </subcellularLocation>
</comment>
<dbReference type="GO" id="GO:0006282">
    <property type="term" value="P:regulation of DNA repair"/>
    <property type="evidence" value="ECO:0007669"/>
    <property type="project" value="UniProtKB-UniRule"/>
</dbReference>
<evidence type="ECO:0000256" key="1">
    <source>
        <dbReference type="ARBA" id="ARBA00004496"/>
    </source>
</evidence>
<dbReference type="InterPro" id="IPR036388">
    <property type="entry name" value="WH-like_DNA-bd_sf"/>
</dbReference>
<dbReference type="AlphaFoldDB" id="A0A179CWV1"/>
<evidence type="ECO:0000256" key="2">
    <source>
        <dbReference type="ARBA" id="ARBA00009695"/>
    </source>
</evidence>
<protein>
    <recommendedName>
        <fullName evidence="3 5">Regulatory protein RecX</fullName>
    </recommendedName>
</protein>
<comment type="caution">
    <text evidence="8">The sequence shown here is derived from an EMBL/GenBank/DDBJ whole genome shotgun (WGS) entry which is preliminary data.</text>
</comment>
<dbReference type="InterPro" id="IPR053924">
    <property type="entry name" value="RecX_HTH_2nd"/>
</dbReference>
<dbReference type="InterPro" id="IPR053926">
    <property type="entry name" value="RecX_HTH_1st"/>
</dbReference>
<dbReference type="HAMAP" id="MF_01114">
    <property type="entry name" value="RecX"/>
    <property type="match status" value="1"/>
</dbReference>
<dbReference type="Pfam" id="PF02631">
    <property type="entry name" value="RecX_HTH2"/>
    <property type="match status" value="1"/>
</dbReference>
<dbReference type="GO" id="GO:0005737">
    <property type="term" value="C:cytoplasm"/>
    <property type="evidence" value="ECO:0007669"/>
    <property type="project" value="UniProtKB-SubCell"/>
</dbReference>
<evidence type="ECO:0000259" key="6">
    <source>
        <dbReference type="Pfam" id="PF02631"/>
    </source>
</evidence>
<evidence type="ECO:0000256" key="4">
    <source>
        <dbReference type="ARBA" id="ARBA00022490"/>
    </source>
</evidence>
<keyword evidence="4 5" id="KW-0963">Cytoplasm</keyword>
<dbReference type="PATRIC" id="fig|1261658.3.peg.1696"/>
<evidence type="ECO:0000313" key="9">
    <source>
        <dbReference type="Proteomes" id="UP000078358"/>
    </source>
</evidence>
<accession>A0A179CWV1</accession>
<dbReference type="Proteomes" id="UP000078358">
    <property type="component" value="Unassembled WGS sequence"/>
</dbReference>
<feature type="domain" description="RecX second three-helical" evidence="6">
    <location>
        <begin position="53"/>
        <end position="93"/>
    </location>
</feature>
<dbReference type="PANTHER" id="PTHR33602">
    <property type="entry name" value="REGULATORY PROTEIN RECX FAMILY PROTEIN"/>
    <property type="match status" value="1"/>
</dbReference>
<dbReference type="RefSeq" id="WP_025289735.1">
    <property type="nucleotide sequence ID" value="NZ_JACI01000002.1"/>
</dbReference>
<feature type="domain" description="RecX first three-helical" evidence="7">
    <location>
        <begin position="7"/>
        <end position="45"/>
    </location>
</feature>
<proteinExistence type="inferred from homology"/>
<evidence type="ECO:0000259" key="7">
    <source>
        <dbReference type="Pfam" id="PF21982"/>
    </source>
</evidence>
<dbReference type="Gene3D" id="1.10.10.10">
    <property type="entry name" value="Winged helix-like DNA-binding domain superfamily/Winged helix DNA-binding domain"/>
    <property type="match status" value="3"/>
</dbReference>
<dbReference type="Pfam" id="PF21982">
    <property type="entry name" value="RecX_HTH1"/>
    <property type="match status" value="1"/>
</dbReference>